<dbReference type="EMBL" id="JAJOMB010000013">
    <property type="protein sequence ID" value="MCD5313754.1"/>
    <property type="molecule type" value="Genomic_DNA"/>
</dbReference>
<protein>
    <recommendedName>
        <fullName evidence="1">Fatty acid kinase subunit A-like C-terminal domain-containing protein</fullName>
    </recommendedName>
</protein>
<dbReference type="InterPro" id="IPR033470">
    <property type="entry name" value="FakA-like_C"/>
</dbReference>
<dbReference type="AlphaFoldDB" id="A0A9X1NH28"/>
<dbReference type="SMART" id="SM01121">
    <property type="entry name" value="Dak1_2"/>
    <property type="match status" value="1"/>
</dbReference>
<proteinExistence type="predicted"/>
<dbReference type="PANTHER" id="PTHR33434:SF4">
    <property type="entry name" value="PHOSPHATASE PROTEIN"/>
    <property type="match status" value="1"/>
</dbReference>
<gene>
    <name evidence="2" type="ORF">LR394_22875</name>
</gene>
<dbReference type="Proteomes" id="UP001138997">
    <property type="component" value="Unassembled WGS sequence"/>
</dbReference>
<reference evidence="2" key="1">
    <citation type="submission" date="2021-11" db="EMBL/GenBank/DDBJ databases">
        <title>Streptomyces corallinus and Kineosporia corallina sp. nov., two new coral-derived marine actinobacteria.</title>
        <authorList>
            <person name="Buangrab K."/>
            <person name="Sutthacheep M."/>
            <person name="Yeemin T."/>
            <person name="Harunari E."/>
            <person name="Igarashi Y."/>
            <person name="Sripreechasak P."/>
            <person name="Kanchanasin P."/>
            <person name="Tanasupawat S."/>
            <person name="Phongsopitanun W."/>
        </authorList>
    </citation>
    <scope>NUCLEOTIDE SEQUENCE</scope>
    <source>
        <strain evidence="2">JCM 31032</strain>
    </source>
</reference>
<dbReference type="PANTHER" id="PTHR33434">
    <property type="entry name" value="DEGV DOMAIN-CONTAINING PROTEIN DR_1986-RELATED"/>
    <property type="match status" value="1"/>
</dbReference>
<evidence type="ECO:0000313" key="2">
    <source>
        <dbReference type="EMBL" id="MCD5313754.1"/>
    </source>
</evidence>
<evidence type="ECO:0000259" key="1">
    <source>
        <dbReference type="SMART" id="SM01121"/>
    </source>
</evidence>
<sequence>MFLLDTDPQHGDERVGALRERLGTLGDSLVVVGGPDLWQVHVHVADAGAAVERAIEAGRPHQIRITHLGGSQAESAPAQPGHRTPSTGLVACAAGPGLSDLFESTGAVVVAGGPGRRPSTAAILAAIHRTQATEVAVLPNDADTLSVARIAAASARSEGIRVTVVPTRAQVQGLAAAAVHDPDRRFDDDVVSMSAAAGAARDGAVTVAVRNGLTSAGECRIGDALGVLDGDFVVIGSGLETVAIDVLHRLLASGGELVTIVVGAGGHDSLARTVAAHARGLGRGLEVNVVDGGQPRYPLLIGVE</sequence>
<dbReference type="Pfam" id="PF13684">
    <property type="entry name" value="FakA-like_C"/>
    <property type="match status" value="1"/>
</dbReference>
<dbReference type="Pfam" id="PF21645">
    <property type="entry name" value="FakA-like_M"/>
    <property type="match status" value="1"/>
</dbReference>
<accession>A0A9X1NH28</accession>
<dbReference type="InterPro" id="IPR050270">
    <property type="entry name" value="DegV_domain_contain"/>
</dbReference>
<feature type="domain" description="Fatty acid kinase subunit A-like C-terminal" evidence="1">
    <location>
        <begin position="1"/>
        <end position="304"/>
    </location>
</feature>
<dbReference type="InterPro" id="IPR048394">
    <property type="entry name" value="FakA-like_M"/>
</dbReference>
<name>A0A9X1NH28_9ACTN</name>
<organism evidence="2 3">
    <name type="scientific">Kineosporia babensis</name>
    <dbReference type="NCBI Taxonomy" id="499548"/>
    <lineage>
        <taxon>Bacteria</taxon>
        <taxon>Bacillati</taxon>
        <taxon>Actinomycetota</taxon>
        <taxon>Actinomycetes</taxon>
        <taxon>Kineosporiales</taxon>
        <taxon>Kineosporiaceae</taxon>
        <taxon>Kineosporia</taxon>
    </lineage>
</organism>
<evidence type="ECO:0000313" key="3">
    <source>
        <dbReference type="Proteomes" id="UP001138997"/>
    </source>
</evidence>
<keyword evidence="3" id="KW-1185">Reference proteome</keyword>
<comment type="caution">
    <text evidence="2">The sequence shown here is derived from an EMBL/GenBank/DDBJ whole genome shotgun (WGS) entry which is preliminary data.</text>
</comment>